<feature type="domain" description="Carrier" evidence="9">
    <location>
        <begin position="1412"/>
        <end position="1491"/>
    </location>
</feature>
<dbReference type="InterPro" id="IPR036291">
    <property type="entry name" value="NAD(P)-bd_dom_sf"/>
</dbReference>
<evidence type="ECO:0000259" key="9">
    <source>
        <dbReference type="PROSITE" id="PS50075"/>
    </source>
</evidence>
<accession>A0A0C2JBM9</accession>
<dbReference type="Pfam" id="PF08659">
    <property type="entry name" value="KR"/>
    <property type="match status" value="1"/>
</dbReference>
<dbReference type="SUPFAM" id="SSF53901">
    <property type="entry name" value="Thiolase-like"/>
    <property type="match status" value="1"/>
</dbReference>
<dbReference type="GO" id="GO:0006633">
    <property type="term" value="P:fatty acid biosynthetic process"/>
    <property type="evidence" value="ECO:0007669"/>
    <property type="project" value="InterPro"/>
</dbReference>
<evidence type="ECO:0000256" key="5">
    <source>
        <dbReference type="ARBA" id="ARBA00023194"/>
    </source>
</evidence>
<dbReference type="InterPro" id="IPR006162">
    <property type="entry name" value="Ppantetheine_attach_site"/>
</dbReference>
<dbReference type="SUPFAM" id="SSF47336">
    <property type="entry name" value="ACP-like"/>
    <property type="match status" value="1"/>
</dbReference>
<dbReference type="Pfam" id="PF00698">
    <property type="entry name" value="Acyl_transf_1"/>
    <property type="match status" value="1"/>
</dbReference>
<dbReference type="PANTHER" id="PTHR43775">
    <property type="entry name" value="FATTY ACID SYNTHASE"/>
    <property type="match status" value="1"/>
</dbReference>
<dbReference type="InterPro" id="IPR015083">
    <property type="entry name" value="NorB/c/GfsB-D-like_docking"/>
</dbReference>
<dbReference type="CDD" id="cd00833">
    <property type="entry name" value="PKS"/>
    <property type="match status" value="1"/>
</dbReference>
<dbReference type="InterPro" id="IPR032821">
    <property type="entry name" value="PKS_assoc"/>
</dbReference>
<dbReference type="GO" id="GO:0004312">
    <property type="term" value="F:fatty acid synthase activity"/>
    <property type="evidence" value="ECO:0007669"/>
    <property type="project" value="TreeGrafter"/>
</dbReference>
<dbReference type="InterPro" id="IPR009081">
    <property type="entry name" value="PP-bd_ACP"/>
</dbReference>
<dbReference type="PROSITE" id="PS00606">
    <property type="entry name" value="KS3_1"/>
    <property type="match status" value="1"/>
</dbReference>
<dbReference type="InterPro" id="IPR018201">
    <property type="entry name" value="Ketoacyl_synth_AS"/>
</dbReference>
<dbReference type="PROSITE" id="PS50075">
    <property type="entry name" value="CARRIER"/>
    <property type="match status" value="1"/>
</dbReference>
<dbReference type="InterPro" id="IPR016039">
    <property type="entry name" value="Thiolase-like"/>
</dbReference>
<keyword evidence="7" id="KW-0012">Acyltransferase</keyword>
<sequence length="1570" mass="163990">MSDEKLLAYLRKVTGELHEARRKLKETAASPDDPIAVVAASCRFPGGVAGPEDLWDLLEGERDAVSRFPENRGWPADLFSAEPDAPGKASTDRGGFLHDPAGFDADAFGISPREATAMDPQQRIMLELAWEAFERAGIAPSSVRGTPAGVFVGGCSFQYEGDYIDAPEELGGHLLTGNVTSVLSGRISYAFGLEGPAVTLDTGCSSALVAMHLAARSLRQGECSLALAGGVAVMSTPGVFVEFSRQRGLAPDGRCKSFAAAADGTGWSEGGGFVLLERLSDAEAAGHPVLALVRGTATNQDGASNGLTAPNGRAQRRVIHRAVEDAGVSPDSVDVVEGHGTGTPLGDPIEVNALMETYGRERPANRPLRLGSVKSNIGHTQAAAGVAGVIKTLLCLEREKLPRTLHVDAPTPEVDWSEGGVALLSESVAWPRGDRVRRAGVSGFGISGTNAHVILEEAPLPDTVPDESTGDAEDAGDAGDTPGVPLPWVLSARSEQALRGQAARLYDHAAASDDSVRSIGSLLATTRSSFEHRAVVVGADRRELLEGLDPLRSGGSAPAAATGTAQTPAEPVFVFPGQGSQWPAMARDLFESSPVFRRRVQECADALADHVERSPIDVLRAAPGGPPDDRVDVVQPALFSVMVGLAAVWRSYGVEPAAVIGHSQGEIAAACVAGALSLEDAARVVGIRSRALLSLSGTGGMLSLGLPAEEARDLVDRWEDRLCLAAVNSPYDTVVSGDPEALGELQAAAAARGARARMVAVDYASHSPHVERIREPLLRDLAGIRPADCDVSFFSTVTGDRFDTADADGGYWFRNLREPVRLDAAAQAAHRSGLATFIEVSPHPVLTLPLQQALPEADVLGTLRRDEPGPRRFLLSLGEAYAAGADVDWSAAFGETAGRRGSLPTYAFHRRSYWLPPRRAAAAEAPDRIGSWTYRPSWRAVSESGEPARGLWLLLTAPEADAEPVASALVRSGADALRVEVEPAPDRGALAERLRVAADGREVAGVLSLLADADAGGDGGLDRGSVPDAVLGTVTAYQALGDAGIESPLWCVTRAAFSVGAGDPPPRPGQTMIWGLGASLEAERPERPVGLLDLAADAGPRELDRMAATVPRTSERRCAVRPEGGFVRRLVRAPLTAAEAQITEGTVLITGGLGGLGGRLARRLVRGGARRLLLLGRRGMDTPGADALCEELTGLGATVAVRACDAADRSALAEVIGEIPEEHPLTAVVHAAGVLGDAPADRLGPDALHPVLSAKAASAWNLHELTRDSPIAAFVLFSSVGAVLGSAGQANYAAASAFLDGLAAHRRARGLPATSIGWTVLQGSGMLGPDAERWFSARGAAPLEPDAAFEALGRAVATGEAHVVVGDIEWGPFTAPDGIAAPGPLLDEIPEAARTGAEEGAQQRRELPADRDEAVGRLRELVAEQVAAALGHEHGAAVPANRPLRELGLDSVTSVALRNRLGSACGVRLPVTLAFDHPSVAAIADYLYGELAPDTSSDAAAELERLESLLASGGELRSALLERLRSTLWRWDRADPAASGVDRAGDLSEATDDEMFAMLDNELGTAHDSQ</sequence>
<dbReference type="Gene3D" id="3.40.366.10">
    <property type="entry name" value="Malonyl-Coenzyme A Acyl Carrier Protein, domain 2"/>
    <property type="match status" value="1"/>
</dbReference>
<dbReference type="InterPro" id="IPR016036">
    <property type="entry name" value="Malonyl_transacylase_ACP-bd"/>
</dbReference>
<dbReference type="Proteomes" id="UP000031675">
    <property type="component" value="Unassembled WGS sequence"/>
</dbReference>
<evidence type="ECO:0000259" key="10">
    <source>
        <dbReference type="PROSITE" id="PS52004"/>
    </source>
</evidence>
<dbReference type="Pfam" id="PF00550">
    <property type="entry name" value="PP-binding"/>
    <property type="match status" value="1"/>
</dbReference>
<keyword evidence="12" id="KW-1185">Reference proteome</keyword>
<dbReference type="SMART" id="SM00827">
    <property type="entry name" value="PKS_AT"/>
    <property type="match status" value="1"/>
</dbReference>
<keyword evidence="5" id="KW-0045">Antibiotic biosynthesis</keyword>
<evidence type="ECO:0000313" key="12">
    <source>
        <dbReference type="Proteomes" id="UP000031675"/>
    </source>
</evidence>
<feature type="compositionally biased region" description="Acidic residues" evidence="8">
    <location>
        <begin position="464"/>
        <end position="477"/>
    </location>
</feature>
<dbReference type="GO" id="GO:0031177">
    <property type="term" value="F:phosphopantetheine binding"/>
    <property type="evidence" value="ECO:0007669"/>
    <property type="project" value="InterPro"/>
</dbReference>
<dbReference type="EMBL" id="JROO01000019">
    <property type="protein sequence ID" value="KIH98821.1"/>
    <property type="molecule type" value="Genomic_DNA"/>
</dbReference>
<dbReference type="GO" id="GO:0004315">
    <property type="term" value="F:3-oxoacyl-[acyl-carrier-protein] synthase activity"/>
    <property type="evidence" value="ECO:0007669"/>
    <property type="project" value="InterPro"/>
</dbReference>
<comment type="caution">
    <text evidence="11">The sequence shown here is derived from an EMBL/GenBank/DDBJ whole genome shotgun (WGS) entry which is preliminary data.</text>
</comment>
<dbReference type="InterPro" id="IPR016035">
    <property type="entry name" value="Acyl_Trfase/lysoPLipase"/>
</dbReference>
<dbReference type="STRING" id="183763.LP52_11210"/>
<dbReference type="SMART" id="SM01294">
    <property type="entry name" value="PKS_PP_betabranch"/>
    <property type="match status" value="1"/>
</dbReference>
<dbReference type="SUPFAM" id="SSF55048">
    <property type="entry name" value="Probable ACP-binding domain of malonyl-CoA ACP transacylase"/>
    <property type="match status" value="1"/>
</dbReference>
<evidence type="ECO:0000256" key="7">
    <source>
        <dbReference type="ARBA" id="ARBA00023315"/>
    </source>
</evidence>
<organism evidence="11 12">
    <name type="scientific">Streptomonospora alba</name>
    <dbReference type="NCBI Taxonomy" id="183763"/>
    <lineage>
        <taxon>Bacteria</taxon>
        <taxon>Bacillati</taxon>
        <taxon>Actinomycetota</taxon>
        <taxon>Actinomycetes</taxon>
        <taxon>Streptosporangiales</taxon>
        <taxon>Nocardiopsidaceae</taxon>
        <taxon>Streptomonospora</taxon>
    </lineage>
</organism>
<reference evidence="12" key="1">
    <citation type="journal article" date="2015" name="Chem. Biol.">
        <title>Structure, bioactivity, and resistance mechanism of streptomonomicin, an unusual lasso Peptide from an understudied halophilic actinomycete.</title>
        <authorList>
            <person name="Metelev M."/>
            <person name="Tietz J.I."/>
            <person name="Melby J.O."/>
            <person name="Blair P.M."/>
            <person name="Zhu L."/>
            <person name="Livnat I."/>
            <person name="Severinov K."/>
            <person name="Mitchell D.A."/>
        </authorList>
    </citation>
    <scope>NUCLEOTIDE SEQUENCE [LARGE SCALE GENOMIC DNA]</scope>
    <source>
        <strain evidence="12">YIM 90003</strain>
    </source>
</reference>
<dbReference type="PROSITE" id="PS52004">
    <property type="entry name" value="KS3_2"/>
    <property type="match status" value="1"/>
</dbReference>
<proteinExistence type="predicted"/>
<dbReference type="InterPro" id="IPR001227">
    <property type="entry name" value="Ac_transferase_dom_sf"/>
</dbReference>
<feature type="domain" description="Ketosynthase family 3 (KS3)" evidence="10">
    <location>
        <begin position="32"/>
        <end position="457"/>
    </location>
</feature>
<evidence type="ECO:0000256" key="4">
    <source>
        <dbReference type="ARBA" id="ARBA00022679"/>
    </source>
</evidence>
<dbReference type="SUPFAM" id="SSF52151">
    <property type="entry name" value="FabD/lysophospholipase-like"/>
    <property type="match status" value="1"/>
</dbReference>
<dbReference type="InterPro" id="IPR050091">
    <property type="entry name" value="PKS_NRPS_Biosynth_Enz"/>
</dbReference>
<dbReference type="Gene3D" id="3.40.50.720">
    <property type="entry name" value="NAD(P)-binding Rossmann-like Domain"/>
    <property type="match status" value="1"/>
</dbReference>
<dbReference type="SMART" id="SM00822">
    <property type="entry name" value="PKS_KR"/>
    <property type="match status" value="1"/>
</dbReference>
<dbReference type="FunFam" id="3.40.47.10:FF:000019">
    <property type="entry name" value="Polyketide synthase type I"/>
    <property type="match status" value="1"/>
</dbReference>
<dbReference type="InterPro" id="IPR013968">
    <property type="entry name" value="PKS_KR"/>
</dbReference>
<comment type="cofactor">
    <cofactor evidence="1">
        <name>pantetheine 4'-phosphate</name>
        <dbReference type="ChEBI" id="CHEBI:47942"/>
    </cofactor>
</comment>
<dbReference type="Gene3D" id="3.40.47.10">
    <property type="match status" value="1"/>
</dbReference>
<keyword evidence="6" id="KW-0511">Multifunctional enzyme</keyword>
<feature type="region of interest" description="Disordered" evidence="8">
    <location>
        <begin position="458"/>
        <end position="487"/>
    </location>
</feature>
<protein>
    <submittedName>
        <fullName evidence="11">Uncharacterized protein</fullName>
    </submittedName>
</protein>
<dbReference type="Pfam" id="PF08990">
    <property type="entry name" value="Docking"/>
    <property type="match status" value="1"/>
</dbReference>
<name>A0A0C2JBM9_9ACTN</name>
<evidence type="ECO:0000256" key="8">
    <source>
        <dbReference type="SAM" id="MobiDB-lite"/>
    </source>
</evidence>
<dbReference type="Pfam" id="PF16197">
    <property type="entry name" value="KAsynt_C_assoc"/>
    <property type="match status" value="1"/>
</dbReference>
<evidence type="ECO:0000256" key="1">
    <source>
        <dbReference type="ARBA" id="ARBA00001957"/>
    </source>
</evidence>
<dbReference type="InterPro" id="IPR057326">
    <property type="entry name" value="KR_dom"/>
</dbReference>
<dbReference type="SUPFAM" id="SSF51735">
    <property type="entry name" value="NAD(P)-binding Rossmann-fold domains"/>
    <property type="match status" value="2"/>
</dbReference>
<dbReference type="PANTHER" id="PTHR43775:SF51">
    <property type="entry name" value="INACTIVE PHENOLPHTHIOCEROL SYNTHESIS POLYKETIDE SYNTHASE TYPE I PKS1-RELATED"/>
    <property type="match status" value="1"/>
</dbReference>
<dbReference type="SMART" id="SM00823">
    <property type="entry name" value="PKS_PP"/>
    <property type="match status" value="1"/>
</dbReference>
<dbReference type="InterPro" id="IPR036736">
    <property type="entry name" value="ACP-like_sf"/>
</dbReference>
<dbReference type="OrthoDB" id="4537517at2"/>
<dbReference type="InterPro" id="IPR014030">
    <property type="entry name" value="Ketoacyl_synth_N"/>
</dbReference>
<evidence type="ECO:0000256" key="3">
    <source>
        <dbReference type="ARBA" id="ARBA00022553"/>
    </source>
</evidence>
<keyword evidence="2" id="KW-0596">Phosphopantetheine</keyword>
<dbReference type="SMART" id="SM00825">
    <property type="entry name" value="PKS_KS"/>
    <property type="match status" value="1"/>
</dbReference>
<dbReference type="Pfam" id="PF00109">
    <property type="entry name" value="ketoacyl-synt"/>
    <property type="match status" value="1"/>
</dbReference>
<dbReference type="PROSITE" id="PS00012">
    <property type="entry name" value="PHOSPHOPANTETHEINE"/>
    <property type="match status" value="1"/>
</dbReference>
<dbReference type="InterPro" id="IPR014031">
    <property type="entry name" value="Ketoacyl_synth_C"/>
</dbReference>
<dbReference type="InterPro" id="IPR020806">
    <property type="entry name" value="PKS_PP-bd"/>
</dbReference>
<evidence type="ECO:0000256" key="6">
    <source>
        <dbReference type="ARBA" id="ARBA00023268"/>
    </source>
</evidence>
<dbReference type="CDD" id="cd08952">
    <property type="entry name" value="KR_1_SDR_x"/>
    <property type="match status" value="1"/>
</dbReference>
<dbReference type="Gene3D" id="1.10.1200.10">
    <property type="entry name" value="ACP-like"/>
    <property type="match status" value="1"/>
</dbReference>
<evidence type="ECO:0000313" key="11">
    <source>
        <dbReference type="EMBL" id="KIH98821.1"/>
    </source>
</evidence>
<dbReference type="FunFam" id="3.40.366.10:FF:000002">
    <property type="entry name" value="Probable polyketide synthase 2"/>
    <property type="match status" value="1"/>
</dbReference>
<dbReference type="InterPro" id="IPR014043">
    <property type="entry name" value="Acyl_transferase_dom"/>
</dbReference>
<dbReference type="GO" id="GO:0033068">
    <property type="term" value="P:macrolide biosynthetic process"/>
    <property type="evidence" value="ECO:0007669"/>
    <property type="project" value="UniProtKB-ARBA"/>
</dbReference>
<keyword evidence="3" id="KW-0597">Phosphoprotein</keyword>
<dbReference type="Gene3D" id="3.30.70.3290">
    <property type="match status" value="1"/>
</dbReference>
<gene>
    <name evidence="11" type="ORF">LP52_11210</name>
</gene>
<keyword evidence="4" id="KW-0808">Transferase</keyword>
<dbReference type="InterPro" id="IPR020841">
    <property type="entry name" value="PKS_Beta-ketoAc_synthase_dom"/>
</dbReference>
<dbReference type="RefSeq" id="WP_040273076.1">
    <property type="nucleotide sequence ID" value="NZ_JROO01000019.1"/>
</dbReference>
<evidence type="ECO:0000256" key="2">
    <source>
        <dbReference type="ARBA" id="ARBA00022450"/>
    </source>
</evidence>
<dbReference type="Pfam" id="PF02801">
    <property type="entry name" value="Ketoacyl-synt_C"/>
    <property type="match status" value="1"/>
</dbReference>